<dbReference type="Gene3D" id="2.30.30.40">
    <property type="entry name" value="SH3 Domains"/>
    <property type="match status" value="1"/>
</dbReference>
<dbReference type="PANTHER" id="PTHR14167:SF116">
    <property type="entry name" value="CAP, ISOFORM AC"/>
    <property type="match status" value="1"/>
</dbReference>
<evidence type="ECO:0000256" key="3">
    <source>
        <dbReference type="PROSITE-ProRule" id="PRU00192"/>
    </source>
</evidence>
<feature type="domain" description="N-terminal Ras-GEF" evidence="6">
    <location>
        <begin position="388"/>
        <end position="522"/>
    </location>
</feature>
<dbReference type="SUPFAM" id="SSF50044">
    <property type="entry name" value="SH3-domain"/>
    <property type="match status" value="1"/>
</dbReference>
<evidence type="ECO:0000256" key="4">
    <source>
        <dbReference type="SAM" id="MobiDB-lite"/>
    </source>
</evidence>
<evidence type="ECO:0000313" key="8">
    <source>
        <dbReference type="Proteomes" id="UP001385951"/>
    </source>
</evidence>
<dbReference type="InterPro" id="IPR050384">
    <property type="entry name" value="Endophilin_SH3RF"/>
</dbReference>
<protein>
    <recommendedName>
        <fullName evidence="9">SH3 domain-containing protein</fullName>
    </recommendedName>
</protein>
<keyword evidence="2" id="KW-0344">Guanine-nucleotide releasing factor</keyword>
<evidence type="ECO:0000256" key="1">
    <source>
        <dbReference type="ARBA" id="ARBA00022443"/>
    </source>
</evidence>
<dbReference type="Proteomes" id="UP001385951">
    <property type="component" value="Unassembled WGS sequence"/>
</dbReference>
<dbReference type="PANTHER" id="PTHR14167">
    <property type="entry name" value="SH3 DOMAIN-CONTAINING"/>
    <property type="match status" value="1"/>
</dbReference>
<reference evidence="7 8" key="1">
    <citation type="submission" date="2022-09" db="EMBL/GenBank/DDBJ databases">
        <authorList>
            <person name="Palmer J.M."/>
        </authorList>
    </citation>
    <scope>NUCLEOTIDE SEQUENCE [LARGE SCALE GENOMIC DNA]</scope>
    <source>
        <strain evidence="7 8">DSM 7382</strain>
    </source>
</reference>
<dbReference type="InterPro" id="IPR001452">
    <property type="entry name" value="SH3_domain"/>
</dbReference>
<dbReference type="PROSITE" id="PS50212">
    <property type="entry name" value="RASGEF_NTER"/>
    <property type="match status" value="1"/>
</dbReference>
<evidence type="ECO:0000313" key="7">
    <source>
        <dbReference type="EMBL" id="KAK7686612.1"/>
    </source>
</evidence>
<name>A0AAW0G517_9APHY</name>
<evidence type="ECO:0008006" key="9">
    <source>
        <dbReference type="Google" id="ProtNLM"/>
    </source>
</evidence>
<dbReference type="PROSITE" id="PS50002">
    <property type="entry name" value="SH3"/>
    <property type="match status" value="1"/>
</dbReference>
<dbReference type="Pfam" id="PF00018">
    <property type="entry name" value="SH3_1"/>
    <property type="match status" value="1"/>
</dbReference>
<dbReference type="AlphaFoldDB" id="A0AAW0G517"/>
<sequence length="594" mass="66641">MGVRVDIARRQLPRLSIDATRTTFQPEYCTSPASDISSARASIATSFDTTPSSAGTFHVLCLYDFAAGDEDQLSFKKNEILDIVKQEDSGWWAALRENDHTVGWIPSAYVEPISETTAERLRRAASAKQDVRVQETRERAYSTSVIIDDYVASPADTMREFDWMPLDGAKSSPRIAKGNGLSPGGNMNLFPSSPAFSPLVPSKDNANIYTEEPDGEPSQIIEWQSKPLPYPPSPLTPMPTPPPKTGTFNNSRPIPLRSLSTPLPASTHSPIKTRTDNNPSSLLMNRHRRRRPVLIDDSNSLSRLSTLIESSNVEEVDFLASSPVVADSIEAYSPVRMMARTHTPKSDKVRQITGDDEAQALYDAWAGKGNTPWYLQSEFTPEELKLEFNGTVCAGTVPALVERLTSEPLRPSQGPPFRHAFLMSYKTFATPDEIFDLLLARYYMKQPIGLSEAELVLWREKKCFPTQKRVLLVFATWLEHHRMVQDDPPVARRLQEFLASIIEPATNRVLAKQVMGVLERITFEIPTSPKSGKSPTKRKKGKTIKPGELTKMDPSKVAEHLCLHDHKLYSKIQPQECFDWIKRQNRPPDKGWEP</sequence>
<keyword evidence="1 3" id="KW-0728">SH3 domain</keyword>
<evidence type="ECO:0000259" key="6">
    <source>
        <dbReference type="PROSITE" id="PS50212"/>
    </source>
</evidence>
<evidence type="ECO:0000259" key="5">
    <source>
        <dbReference type="PROSITE" id="PS50002"/>
    </source>
</evidence>
<feature type="region of interest" description="Disordered" evidence="4">
    <location>
        <begin position="528"/>
        <end position="550"/>
    </location>
</feature>
<dbReference type="SMART" id="SM00326">
    <property type="entry name" value="SH3"/>
    <property type="match status" value="1"/>
</dbReference>
<dbReference type="InterPro" id="IPR000651">
    <property type="entry name" value="Ras-like_Gua-exchang_fac_N"/>
</dbReference>
<feature type="domain" description="SH3" evidence="5">
    <location>
        <begin position="54"/>
        <end position="115"/>
    </location>
</feature>
<comment type="caution">
    <text evidence="7">The sequence shown here is derived from an EMBL/GenBank/DDBJ whole genome shotgun (WGS) entry which is preliminary data.</text>
</comment>
<dbReference type="InterPro" id="IPR036028">
    <property type="entry name" value="SH3-like_dom_sf"/>
</dbReference>
<organism evidence="7 8">
    <name type="scientific">Cerrena zonata</name>
    <dbReference type="NCBI Taxonomy" id="2478898"/>
    <lineage>
        <taxon>Eukaryota</taxon>
        <taxon>Fungi</taxon>
        <taxon>Dikarya</taxon>
        <taxon>Basidiomycota</taxon>
        <taxon>Agaricomycotina</taxon>
        <taxon>Agaricomycetes</taxon>
        <taxon>Polyporales</taxon>
        <taxon>Cerrenaceae</taxon>
        <taxon>Cerrena</taxon>
    </lineage>
</organism>
<dbReference type="CDD" id="cd06224">
    <property type="entry name" value="REM"/>
    <property type="match status" value="1"/>
</dbReference>
<keyword evidence="8" id="KW-1185">Reference proteome</keyword>
<dbReference type="Gene3D" id="1.20.870.10">
    <property type="entry name" value="Son of sevenless (SoS) protein Chain: S domain 1"/>
    <property type="match status" value="1"/>
</dbReference>
<dbReference type="Pfam" id="PF00618">
    <property type="entry name" value="RasGEF_N"/>
    <property type="match status" value="1"/>
</dbReference>
<accession>A0AAW0G517</accession>
<dbReference type="InterPro" id="IPR023578">
    <property type="entry name" value="Ras_GEF_dom_sf"/>
</dbReference>
<dbReference type="Gene3D" id="1.10.840.10">
    <property type="entry name" value="Ras guanine-nucleotide exchange factors catalytic domain"/>
    <property type="match status" value="1"/>
</dbReference>
<dbReference type="SMART" id="SM00229">
    <property type="entry name" value="RasGEFN"/>
    <property type="match status" value="1"/>
</dbReference>
<dbReference type="EMBL" id="JASBNA010000016">
    <property type="protein sequence ID" value="KAK7686612.1"/>
    <property type="molecule type" value="Genomic_DNA"/>
</dbReference>
<dbReference type="SUPFAM" id="SSF48366">
    <property type="entry name" value="Ras GEF"/>
    <property type="match status" value="1"/>
</dbReference>
<dbReference type="PRINTS" id="PR00452">
    <property type="entry name" value="SH3DOMAIN"/>
</dbReference>
<proteinExistence type="predicted"/>
<gene>
    <name evidence="7" type="ORF">QCA50_010212</name>
</gene>
<dbReference type="InterPro" id="IPR036964">
    <property type="entry name" value="RASGEF_cat_dom_sf"/>
</dbReference>
<dbReference type="GO" id="GO:0005085">
    <property type="term" value="F:guanyl-nucleotide exchange factor activity"/>
    <property type="evidence" value="ECO:0007669"/>
    <property type="project" value="UniProtKB-KW"/>
</dbReference>
<evidence type="ECO:0000256" key="2">
    <source>
        <dbReference type="PROSITE-ProRule" id="PRU00135"/>
    </source>
</evidence>
<dbReference type="GO" id="GO:0007264">
    <property type="term" value="P:small GTPase-mediated signal transduction"/>
    <property type="evidence" value="ECO:0007669"/>
    <property type="project" value="InterPro"/>
</dbReference>
<feature type="region of interest" description="Disordered" evidence="4">
    <location>
        <begin position="261"/>
        <end position="282"/>
    </location>
</feature>